<proteinExistence type="predicted"/>
<dbReference type="Proteomes" id="UP000032352">
    <property type="component" value="Chromosome"/>
</dbReference>
<dbReference type="EMBL" id="CP059733">
    <property type="protein sequence ID" value="WDE04491.1"/>
    <property type="molecule type" value="Genomic_DNA"/>
</dbReference>
<reference evidence="1 2" key="2">
    <citation type="journal article" date="2022" name="Mar. Drugs">
        <title>Bioassay-Guided Fractionation Leads to the Detection of Cholic Acid Generated by the Rare Thalassomonas sp.</title>
        <authorList>
            <person name="Pheiffer F."/>
            <person name="Schneider Y.K."/>
            <person name="Hansen E.H."/>
            <person name="Andersen J.H."/>
            <person name="Isaksson J."/>
            <person name="Busche T."/>
            <person name="R C."/>
            <person name="Kalinowski J."/>
            <person name="Zyl L.V."/>
            <person name="Trindade M."/>
        </authorList>
    </citation>
    <scope>NUCLEOTIDE SEQUENCE [LARGE SCALE GENOMIC DNA]</scope>
    <source>
        <strain evidence="1 2">XOM25</strain>
    </source>
</reference>
<evidence type="ECO:0000313" key="1">
    <source>
        <dbReference type="EMBL" id="WDE04491.1"/>
    </source>
</evidence>
<gene>
    <name evidence="1" type="ORF">SG34_024660</name>
</gene>
<protein>
    <recommendedName>
        <fullName evidence="3">MSHA biogenesis protein MshP</fullName>
    </recommendedName>
</protein>
<evidence type="ECO:0000313" key="2">
    <source>
        <dbReference type="Proteomes" id="UP000032352"/>
    </source>
</evidence>
<keyword evidence="2" id="KW-1185">Reference proteome</keyword>
<evidence type="ECO:0008006" key="3">
    <source>
        <dbReference type="Google" id="ProtNLM"/>
    </source>
</evidence>
<dbReference type="AlphaFoldDB" id="A0AAE9Z0C4"/>
<dbReference type="KEGG" id="tvd:SG34_024660"/>
<sequence length="161" mass="17045">MTGSNVKAIHFPRFSAQRGSALMLALFVLTVLLLLGSALMRTLSSSSETIVQEVLGTRALAAANSGMQAHLLLLFPHSAAQDTCPADDTYHFDGISGLNHCTATVTCSLLFEDAGNLNRKGNAVRYFTLASTGNCGTGNMEAGSKNIVLSRRTVQVEARTP</sequence>
<accession>A0AAE9Z0C4</accession>
<dbReference type="RefSeq" id="WP_152647128.1">
    <property type="nucleotide sequence ID" value="NZ_CP059733.1"/>
</dbReference>
<organism evidence="1 2">
    <name type="scientific">Thalassomonas viridans</name>
    <dbReference type="NCBI Taxonomy" id="137584"/>
    <lineage>
        <taxon>Bacteria</taxon>
        <taxon>Pseudomonadati</taxon>
        <taxon>Pseudomonadota</taxon>
        <taxon>Gammaproteobacteria</taxon>
        <taxon>Alteromonadales</taxon>
        <taxon>Colwelliaceae</taxon>
        <taxon>Thalassomonas</taxon>
    </lineage>
</organism>
<name>A0AAE9Z0C4_9GAMM</name>
<reference evidence="1 2" key="1">
    <citation type="journal article" date="2015" name="Genome Announc.">
        <title>Draft Genome Sequences of Marine Isolates of Thalassomonas viridans and Thalassomonas actiniarum.</title>
        <authorList>
            <person name="Olonade I."/>
            <person name="van Zyl L.J."/>
            <person name="Trindade M."/>
        </authorList>
    </citation>
    <scope>NUCLEOTIDE SEQUENCE [LARGE SCALE GENOMIC DNA]</scope>
    <source>
        <strain evidence="1 2">XOM25</strain>
    </source>
</reference>